<dbReference type="InterPro" id="IPR046921">
    <property type="entry name" value="ABC-3C_CTD11"/>
</dbReference>
<keyword evidence="4" id="KW-1185">Reference proteome</keyword>
<comment type="caution">
    <text evidence="3">The sequence shown here is derived from an EMBL/GenBank/DDBJ whole genome shotgun (WGS) entry which is preliminary data.</text>
</comment>
<evidence type="ECO:0000259" key="1">
    <source>
        <dbReference type="Pfam" id="PF13391"/>
    </source>
</evidence>
<feature type="domain" description="HNH nuclease" evidence="1">
    <location>
        <begin position="24"/>
        <end position="90"/>
    </location>
</feature>
<dbReference type="AlphaFoldDB" id="A0A369BH46"/>
<evidence type="ECO:0000259" key="2">
    <source>
        <dbReference type="Pfam" id="PF20277"/>
    </source>
</evidence>
<gene>
    <name evidence="3" type="ORF">DFP94_104252</name>
</gene>
<evidence type="ECO:0000313" key="3">
    <source>
        <dbReference type="EMBL" id="RCX19797.1"/>
    </source>
</evidence>
<feature type="domain" description="ABC-three component systems C-terminal" evidence="2">
    <location>
        <begin position="120"/>
        <end position="250"/>
    </location>
</feature>
<dbReference type="EMBL" id="QPJW01000004">
    <property type="protein sequence ID" value="RCX19797.1"/>
    <property type="molecule type" value="Genomic_DNA"/>
</dbReference>
<dbReference type="InterPro" id="IPR003615">
    <property type="entry name" value="HNH_nuc"/>
</dbReference>
<evidence type="ECO:0000313" key="4">
    <source>
        <dbReference type="Proteomes" id="UP000253090"/>
    </source>
</evidence>
<protein>
    <submittedName>
        <fullName evidence="3">HNH endonuclease</fullName>
    </submittedName>
</protein>
<keyword evidence="3" id="KW-0255">Endonuclease</keyword>
<organism evidence="3 4">
    <name type="scientific">Fontibacillus phaseoli</name>
    <dbReference type="NCBI Taxonomy" id="1416533"/>
    <lineage>
        <taxon>Bacteria</taxon>
        <taxon>Bacillati</taxon>
        <taxon>Bacillota</taxon>
        <taxon>Bacilli</taxon>
        <taxon>Bacillales</taxon>
        <taxon>Paenibacillaceae</taxon>
        <taxon>Fontibacillus</taxon>
    </lineage>
</organism>
<sequence length="251" mass="29390">MQDNRRLFTDNEKMLLFNEVDGYCPICTDGLTHRKKGRIYKSFEVAHIYPANPLPNEVALLKSEERLSDDVNDIKNVIAVCSKCHGRFDSPRTVEEYNKWVKLKKGLLLDAQLRSTYYLFNIESEIVVVLEKLQTIDGDITTLSYESLKIDEKTNDSLPFILKRKIKNDAVDYFDFIRNIFVTMDQVTPHKFDTLASQVKSFYWKCMQTDTNQEYIYNALVKWLDEKTDHCSRRACEIVIAFFVQDCEVFS</sequence>
<name>A0A369BH46_9BACL</name>
<keyword evidence="3" id="KW-0378">Hydrolase</keyword>
<dbReference type="RefSeq" id="WP_114497042.1">
    <property type="nucleotide sequence ID" value="NZ_QPJW01000004.1"/>
</dbReference>
<keyword evidence="3" id="KW-0540">Nuclease</keyword>
<proteinExistence type="predicted"/>
<dbReference type="GO" id="GO:0004519">
    <property type="term" value="F:endonuclease activity"/>
    <property type="evidence" value="ECO:0007669"/>
    <property type="project" value="UniProtKB-KW"/>
</dbReference>
<dbReference type="Proteomes" id="UP000253090">
    <property type="component" value="Unassembled WGS sequence"/>
</dbReference>
<dbReference type="Pfam" id="PF13391">
    <property type="entry name" value="HNH_2"/>
    <property type="match status" value="1"/>
</dbReference>
<reference evidence="3 4" key="1">
    <citation type="submission" date="2018-07" db="EMBL/GenBank/DDBJ databases">
        <title>Genomic Encyclopedia of Type Strains, Phase III (KMG-III): the genomes of soil and plant-associated and newly described type strains.</title>
        <authorList>
            <person name="Whitman W."/>
        </authorList>
    </citation>
    <scope>NUCLEOTIDE SEQUENCE [LARGE SCALE GENOMIC DNA]</scope>
    <source>
        <strain evidence="3 4">CECT 8333</strain>
    </source>
</reference>
<dbReference type="Pfam" id="PF20277">
    <property type="entry name" value="CTD11"/>
    <property type="match status" value="1"/>
</dbReference>
<accession>A0A369BH46</accession>
<dbReference type="OrthoDB" id="3266795at2"/>